<evidence type="ECO:0000313" key="4">
    <source>
        <dbReference type="Proteomes" id="UP001634393"/>
    </source>
</evidence>
<feature type="compositionally biased region" description="Basic and acidic residues" evidence="1">
    <location>
        <begin position="444"/>
        <end position="465"/>
    </location>
</feature>
<proteinExistence type="predicted"/>
<comment type="caution">
    <text evidence="3">The sequence shown here is derived from an EMBL/GenBank/DDBJ whole genome shotgun (WGS) entry which is preliminary data.</text>
</comment>
<keyword evidence="4" id="KW-1185">Reference proteome</keyword>
<feature type="compositionally biased region" description="Basic and acidic residues" evidence="1">
    <location>
        <begin position="302"/>
        <end position="313"/>
    </location>
</feature>
<dbReference type="Proteomes" id="UP001634393">
    <property type="component" value="Unassembled WGS sequence"/>
</dbReference>
<dbReference type="PANTHER" id="PTHR47073">
    <property type="entry name" value="PROTEIN ANTI-SILENCING 1"/>
    <property type="match status" value="1"/>
</dbReference>
<feature type="compositionally biased region" description="Basic and acidic residues" evidence="1">
    <location>
        <begin position="481"/>
        <end position="494"/>
    </location>
</feature>
<dbReference type="FunFam" id="2.30.30.490:FF:000017">
    <property type="entry name" value="Bromo-adjacent homology (BAH) domain-containing protein"/>
    <property type="match status" value="1"/>
</dbReference>
<dbReference type="SMART" id="SM00439">
    <property type="entry name" value="BAH"/>
    <property type="match status" value="1"/>
</dbReference>
<gene>
    <name evidence="3" type="ORF">ACJIZ3_004930</name>
</gene>
<evidence type="ECO:0000259" key="2">
    <source>
        <dbReference type="PROSITE" id="PS51038"/>
    </source>
</evidence>
<dbReference type="AlphaFoldDB" id="A0ABD3S3L9"/>
<feature type="region of interest" description="Disordered" evidence="1">
    <location>
        <begin position="434"/>
        <end position="494"/>
    </location>
</feature>
<protein>
    <recommendedName>
        <fullName evidence="2">BAH domain-containing protein</fullName>
    </recommendedName>
</protein>
<dbReference type="InterPro" id="IPR035979">
    <property type="entry name" value="RBD_domain_sf"/>
</dbReference>
<organism evidence="3 4">
    <name type="scientific">Penstemon smallii</name>
    <dbReference type="NCBI Taxonomy" id="265156"/>
    <lineage>
        <taxon>Eukaryota</taxon>
        <taxon>Viridiplantae</taxon>
        <taxon>Streptophyta</taxon>
        <taxon>Embryophyta</taxon>
        <taxon>Tracheophyta</taxon>
        <taxon>Spermatophyta</taxon>
        <taxon>Magnoliopsida</taxon>
        <taxon>eudicotyledons</taxon>
        <taxon>Gunneridae</taxon>
        <taxon>Pentapetalae</taxon>
        <taxon>asterids</taxon>
        <taxon>lamiids</taxon>
        <taxon>Lamiales</taxon>
        <taxon>Plantaginaceae</taxon>
        <taxon>Cheloneae</taxon>
        <taxon>Penstemon</taxon>
    </lineage>
</organism>
<accession>A0ABD3S3L9</accession>
<feature type="domain" description="BAH" evidence="2">
    <location>
        <begin position="41"/>
        <end position="166"/>
    </location>
</feature>
<dbReference type="InterPro" id="IPR043151">
    <property type="entry name" value="BAH_sf"/>
</dbReference>
<dbReference type="CDD" id="cd00590">
    <property type="entry name" value="RRM_SF"/>
    <property type="match status" value="1"/>
</dbReference>
<dbReference type="PANTHER" id="PTHR47073:SF2">
    <property type="entry name" value="PROTEIN ANTI-SILENCING 1"/>
    <property type="match status" value="1"/>
</dbReference>
<feature type="region of interest" description="Disordered" evidence="1">
    <location>
        <begin position="238"/>
        <end position="347"/>
    </location>
</feature>
<dbReference type="InterPro" id="IPR001025">
    <property type="entry name" value="BAH_dom"/>
</dbReference>
<reference evidence="3 4" key="1">
    <citation type="submission" date="2024-12" db="EMBL/GenBank/DDBJ databases">
        <title>The unique morphological basis and parallel evolutionary history of personate flowers in Penstemon.</title>
        <authorList>
            <person name="Depatie T.H."/>
            <person name="Wessinger C.A."/>
        </authorList>
    </citation>
    <scope>NUCLEOTIDE SEQUENCE [LARGE SCALE GENOMIC DNA]</scope>
    <source>
        <strain evidence="3">WTNN_2</strain>
        <tissue evidence="3">Leaf</tissue>
    </source>
</reference>
<dbReference type="Pfam" id="PF01426">
    <property type="entry name" value="BAH"/>
    <property type="match status" value="1"/>
</dbReference>
<evidence type="ECO:0000256" key="1">
    <source>
        <dbReference type="SAM" id="MobiDB-lite"/>
    </source>
</evidence>
<dbReference type="EMBL" id="JBJXBP010000007">
    <property type="protein sequence ID" value="KAL3819025.1"/>
    <property type="molecule type" value="Genomic_DNA"/>
</dbReference>
<evidence type="ECO:0000313" key="3">
    <source>
        <dbReference type="EMBL" id="KAL3819025.1"/>
    </source>
</evidence>
<feature type="compositionally biased region" description="Basic and acidic residues" evidence="1">
    <location>
        <begin position="238"/>
        <end position="250"/>
    </location>
</feature>
<feature type="compositionally biased region" description="Polar residues" evidence="1">
    <location>
        <begin position="261"/>
        <end position="277"/>
    </location>
</feature>
<sequence length="780" mass="87696">MSPSPEVERLKEPEFKWGKKRGVGGKKKDVQFYESFTYDGVDYILYDTVFMYIQDELAPYIGKLVKIWENADKSKRIKVHWFFRPSEISCYLKDVEVLENELFFASGAGSGLANLNHLEAIAGKCNVVCISKDSRNPPPSSEELQAADYVFYRTFDVKSCTISDQMDVSVGGLEVKFVFNRKDSDKTLDFHKLDSNVKNDERNAVVSKETLKHAGKNSPQQFKNVNPDERCNRMLEKEHKVEKQGQHKLESSPVTEKLSRSDSQPLRNCTGGDVNSSKAKEAIGTVENRDTLGTKNGGCKVSCEKDKVQDRKSTVSQVQVEDGVKSANKSSNLEDTPSKRKKFDGKVAASNVKRTNGTQSAIIPGKDAAQLVTGAISSHAKSHSELVRSSVVSGKDLKLPENSSSFEKRIAQNFSACKERPSTVKVDSPFETARPLKTNLSPNEMRKSGYEPDLERPIQVEKLDKSTSGLKKRKLKTSADLSKENPNTRHDAGHDIMDTMLTKGSCPMEESPTKKAKFDGILEDCNNNTTKKLKKKISASETKFSPTLVTLNENKAKLRIDEAPSKENHDKNMDITSKGDEKEVGQKFEVTKRSIAEKSKWIKLPWEDRMKTAHDQGRLVLLQNLDPKYTSGEVEDIIWHAFKETCTAKMVQLTATSSPHSGQAFAIFKTMEAAERVMQKLDDGCLMLPNHRPLVGCTGVSPELEKQTTFAGHLAIDKARHQIQRELREAVSTSHYSQNNTIEYEMAMSWCLLQAKSDKWWDKLYERQKKEVNKLVVDLK</sequence>
<dbReference type="PROSITE" id="PS51038">
    <property type="entry name" value="BAH"/>
    <property type="match status" value="1"/>
</dbReference>
<dbReference type="Gene3D" id="2.30.30.490">
    <property type="match status" value="1"/>
</dbReference>
<name>A0ABD3S3L9_9LAMI</name>
<dbReference type="SUPFAM" id="SSF54928">
    <property type="entry name" value="RNA-binding domain, RBD"/>
    <property type="match status" value="1"/>
</dbReference>